<evidence type="ECO:0000256" key="1">
    <source>
        <dbReference type="ARBA" id="ARBA00001933"/>
    </source>
</evidence>
<dbReference type="Proteomes" id="UP001595937">
    <property type="component" value="Unassembled WGS sequence"/>
</dbReference>
<dbReference type="EMBL" id="JBHSLN010000024">
    <property type="protein sequence ID" value="MFC5298007.1"/>
    <property type="molecule type" value="Genomic_DNA"/>
</dbReference>
<name>A0ABW0FF30_9MICO</name>
<dbReference type="Gene3D" id="3.40.640.10">
    <property type="entry name" value="Type I PLP-dependent aspartate aminotransferase-like (Major domain)"/>
    <property type="match status" value="1"/>
</dbReference>
<evidence type="ECO:0000313" key="7">
    <source>
        <dbReference type="Proteomes" id="UP001595937"/>
    </source>
</evidence>
<comment type="caution">
    <text evidence="6">The sequence shown here is derived from an EMBL/GenBank/DDBJ whole genome shotgun (WGS) entry which is preliminary data.</text>
</comment>
<proteinExistence type="predicted"/>
<evidence type="ECO:0000313" key="6">
    <source>
        <dbReference type="EMBL" id="MFC5298007.1"/>
    </source>
</evidence>
<evidence type="ECO:0000259" key="5">
    <source>
        <dbReference type="Pfam" id="PF00155"/>
    </source>
</evidence>
<organism evidence="6 7">
    <name type="scientific">Brachybacterium tyrofermentans</name>
    <dbReference type="NCBI Taxonomy" id="47848"/>
    <lineage>
        <taxon>Bacteria</taxon>
        <taxon>Bacillati</taxon>
        <taxon>Actinomycetota</taxon>
        <taxon>Actinomycetes</taxon>
        <taxon>Micrococcales</taxon>
        <taxon>Dermabacteraceae</taxon>
        <taxon>Brachybacterium</taxon>
    </lineage>
</organism>
<dbReference type="InterPro" id="IPR050859">
    <property type="entry name" value="Class-I_PLP-dep_aminotransf"/>
</dbReference>
<dbReference type="SUPFAM" id="SSF53383">
    <property type="entry name" value="PLP-dependent transferases"/>
    <property type="match status" value="1"/>
</dbReference>
<dbReference type="GeneID" id="303298067"/>
<keyword evidence="7" id="KW-1185">Reference proteome</keyword>
<dbReference type="Gene3D" id="3.90.1150.10">
    <property type="entry name" value="Aspartate Aminotransferase, domain 1"/>
    <property type="match status" value="1"/>
</dbReference>
<reference evidence="7" key="1">
    <citation type="journal article" date="2019" name="Int. J. Syst. Evol. Microbiol.">
        <title>The Global Catalogue of Microorganisms (GCM) 10K type strain sequencing project: providing services to taxonomists for standard genome sequencing and annotation.</title>
        <authorList>
            <consortium name="The Broad Institute Genomics Platform"/>
            <consortium name="The Broad Institute Genome Sequencing Center for Infectious Disease"/>
            <person name="Wu L."/>
            <person name="Ma J."/>
        </authorList>
    </citation>
    <scope>NUCLEOTIDE SEQUENCE [LARGE SCALE GENOMIC DNA]</scope>
    <source>
        <strain evidence="7">CGMCC 1.16455</strain>
    </source>
</reference>
<comment type="cofactor">
    <cofactor evidence="1">
        <name>pyridoxal 5'-phosphate</name>
        <dbReference type="ChEBI" id="CHEBI:597326"/>
    </cofactor>
</comment>
<sequence>MIPLSSASRRMTSSAIREILKVTQQPHVISFAGGLPAPELFPLQEIQAATDSILSTQGREALQYSTTEGHLPLREWIADRAGTTADRVQITSGSQQGLDLVSRVLLDPGDVVLVEQPTYLGALQAMSPYGAQFVEIASDADGIIPEALAEQLERTPATLLYTIPSFQNPTGRTLPLERRRALLEVTRRHGVTVLEDGPYNELRFRGEHLPTLFELAREQADSLDDVHVVHLGSFSKVLAPGLRDAWVQAPRHVIDRLVLAKQGADLHSPTLNQMIVHALVEDVLPQQLERLRETYGHRAGVMASALRRHFPADAQASEPDGGMFCWIELGSGAEEPRTTAGRAIDTGALLDTAVRAGVAYVPGQPFFAHGDGRSTLRLSFTSSTDEQIETGIRTLGEVFAAAGDDAR</sequence>
<keyword evidence="2 6" id="KW-0032">Aminotransferase</keyword>
<dbReference type="InterPro" id="IPR015424">
    <property type="entry name" value="PyrdxlP-dep_Trfase"/>
</dbReference>
<dbReference type="PANTHER" id="PTHR42790:SF19">
    <property type="entry name" value="KYNURENINE_ALPHA-AMINOADIPATE AMINOTRANSFERASE, MITOCHONDRIAL"/>
    <property type="match status" value="1"/>
</dbReference>
<dbReference type="InterPro" id="IPR004839">
    <property type="entry name" value="Aminotransferase_I/II_large"/>
</dbReference>
<evidence type="ECO:0000256" key="2">
    <source>
        <dbReference type="ARBA" id="ARBA00022576"/>
    </source>
</evidence>
<dbReference type="GO" id="GO:0008483">
    <property type="term" value="F:transaminase activity"/>
    <property type="evidence" value="ECO:0007669"/>
    <property type="project" value="UniProtKB-KW"/>
</dbReference>
<evidence type="ECO:0000256" key="4">
    <source>
        <dbReference type="ARBA" id="ARBA00022898"/>
    </source>
</evidence>
<accession>A0ABW0FF30</accession>
<dbReference type="CDD" id="cd00609">
    <property type="entry name" value="AAT_like"/>
    <property type="match status" value="1"/>
</dbReference>
<keyword evidence="4" id="KW-0663">Pyridoxal phosphate</keyword>
<keyword evidence="3" id="KW-0808">Transferase</keyword>
<dbReference type="Pfam" id="PF00155">
    <property type="entry name" value="Aminotran_1_2"/>
    <property type="match status" value="1"/>
</dbReference>
<dbReference type="RefSeq" id="WP_226850638.1">
    <property type="nucleotide sequence ID" value="NZ_BAAAIR010000043.1"/>
</dbReference>
<evidence type="ECO:0000256" key="3">
    <source>
        <dbReference type="ARBA" id="ARBA00022679"/>
    </source>
</evidence>
<protein>
    <submittedName>
        <fullName evidence="6">PLP-dependent aminotransferase family protein</fullName>
    </submittedName>
</protein>
<dbReference type="InterPro" id="IPR015421">
    <property type="entry name" value="PyrdxlP-dep_Trfase_major"/>
</dbReference>
<dbReference type="InterPro" id="IPR015422">
    <property type="entry name" value="PyrdxlP-dep_Trfase_small"/>
</dbReference>
<gene>
    <name evidence="6" type="ORF">ACFPK8_10845</name>
</gene>
<dbReference type="PANTHER" id="PTHR42790">
    <property type="entry name" value="AMINOTRANSFERASE"/>
    <property type="match status" value="1"/>
</dbReference>
<feature type="domain" description="Aminotransferase class I/classII large" evidence="5">
    <location>
        <begin position="45"/>
        <end position="394"/>
    </location>
</feature>